<dbReference type="Proteomes" id="UP000660380">
    <property type="component" value="Unassembled WGS sequence"/>
</dbReference>
<gene>
    <name evidence="2" type="ORF">H6G81_15755</name>
</gene>
<feature type="coiled-coil region" evidence="1">
    <location>
        <begin position="51"/>
        <end position="83"/>
    </location>
</feature>
<proteinExistence type="predicted"/>
<comment type="caution">
    <text evidence="2">The sequence shown here is derived from an EMBL/GenBank/DDBJ whole genome shotgun (WGS) entry which is preliminary data.</text>
</comment>
<evidence type="ECO:0000313" key="2">
    <source>
        <dbReference type="EMBL" id="MBD2605936.1"/>
    </source>
</evidence>
<keyword evidence="3" id="KW-1185">Reference proteome</keyword>
<evidence type="ECO:0000313" key="3">
    <source>
        <dbReference type="Proteomes" id="UP000660380"/>
    </source>
</evidence>
<protein>
    <submittedName>
        <fullName evidence="2">Uncharacterized protein</fullName>
    </submittedName>
</protein>
<accession>A0ABR8GR98</accession>
<sequence length="102" mass="11148">MNISKSTTITITPSSYLSCFTNENLGTATLYLNGSSESIAIQFNPDNLPVLETLISELRKLEIQSQQLKLKDLQHQISQLDLSLNSNVNGNCKAIVSAGESF</sequence>
<keyword evidence="1" id="KW-0175">Coiled coil</keyword>
<reference evidence="2 3" key="1">
    <citation type="journal article" date="2020" name="ISME J.">
        <title>Comparative genomics reveals insights into cyanobacterial evolution and habitat adaptation.</title>
        <authorList>
            <person name="Chen M.Y."/>
            <person name="Teng W.K."/>
            <person name="Zhao L."/>
            <person name="Hu C.X."/>
            <person name="Zhou Y.K."/>
            <person name="Han B.P."/>
            <person name="Song L.R."/>
            <person name="Shu W.S."/>
        </authorList>
    </citation>
    <scope>NUCLEOTIDE SEQUENCE [LARGE SCALE GENOMIC DNA]</scope>
    <source>
        <strain evidence="2 3">FACHB-248</strain>
    </source>
</reference>
<evidence type="ECO:0000256" key="1">
    <source>
        <dbReference type="SAM" id="Coils"/>
    </source>
</evidence>
<dbReference type="EMBL" id="JACJTA010000031">
    <property type="protein sequence ID" value="MBD2605936.1"/>
    <property type="molecule type" value="Genomic_DNA"/>
</dbReference>
<dbReference type="RefSeq" id="WP_029630805.1">
    <property type="nucleotide sequence ID" value="NZ_JACJTA010000031.1"/>
</dbReference>
<organism evidence="2 3">
    <name type="scientific">Scytonema hofmannii FACHB-248</name>
    <dbReference type="NCBI Taxonomy" id="1842502"/>
    <lineage>
        <taxon>Bacteria</taxon>
        <taxon>Bacillati</taxon>
        <taxon>Cyanobacteriota</taxon>
        <taxon>Cyanophyceae</taxon>
        <taxon>Nostocales</taxon>
        <taxon>Scytonemataceae</taxon>
        <taxon>Scytonema</taxon>
    </lineage>
</organism>
<name>A0ABR8GR98_9CYAN</name>